<feature type="signal peptide" evidence="1">
    <location>
        <begin position="1"/>
        <end position="22"/>
    </location>
</feature>
<evidence type="ECO:0000259" key="2">
    <source>
        <dbReference type="Pfam" id="PF00024"/>
    </source>
</evidence>
<accession>A0AAE8LZZ7</accession>
<reference evidence="3" key="1">
    <citation type="submission" date="2018-03" db="EMBL/GenBank/DDBJ databases">
        <authorList>
            <person name="Guldener U."/>
        </authorList>
    </citation>
    <scope>NUCLEOTIDE SEQUENCE</scope>
</reference>
<dbReference type="AlphaFoldDB" id="A0AAE8LZZ7"/>
<dbReference type="SUPFAM" id="SSF57414">
    <property type="entry name" value="Hairpin loop containing domain-like"/>
    <property type="match status" value="1"/>
</dbReference>
<feature type="chain" id="PRO_5042073560" description="Apple domain-containing protein" evidence="1">
    <location>
        <begin position="23"/>
        <end position="309"/>
    </location>
</feature>
<comment type="caution">
    <text evidence="3">The sequence shown here is derived from an EMBL/GenBank/DDBJ whole genome shotgun (WGS) entry which is preliminary data.</text>
</comment>
<evidence type="ECO:0000256" key="1">
    <source>
        <dbReference type="SAM" id="SignalP"/>
    </source>
</evidence>
<organism evidence="3 4">
    <name type="scientific">Fusarium torulosum</name>
    <dbReference type="NCBI Taxonomy" id="33205"/>
    <lineage>
        <taxon>Eukaryota</taxon>
        <taxon>Fungi</taxon>
        <taxon>Dikarya</taxon>
        <taxon>Ascomycota</taxon>
        <taxon>Pezizomycotina</taxon>
        <taxon>Sordariomycetes</taxon>
        <taxon>Hypocreomycetidae</taxon>
        <taxon>Hypocreales</taxon>
        <taxon>Nectriaceae</taxon>
        <taxon>Fusarium</taxon>
    </lineage>
</organism>
<evidence type="ECO:0000313" key="4">
    <source>
        <dbReference type="Proteomes" id="UP001187734"/>
    </source>
</evidence>
<evidence type="ECO:0000313" key="3">
    <source>
        <dbReference type="EMBL" id="SPJ71697.1"/>
    </source>
</evidence>
<dbReference type="EMBL" id="ONZP01000046">
    <property type="protein sequence ID" value="SPJ71697.1"/>
    <property type="molecule type" value="Genomic_DNA"/>
</dbReference>
<dbReference type="Gene3D" id="3.50.4.10">
    <property type="entry name" value="Hepatocyte Growth Factor"/>
    <property type="match status" value="1"/>
</dbReference>
<keyword evidence="1" id="KW-0732">Signal</keyword>
<dbReference type="Proteomes" id="UP001187734">
    <property type="component" value="Unassembled WGS sequence"/>
</dbReference>
<dbReference type="Pfam" id="PF00024">
    <property type="entry name" value="PAN_1"/>
    <property type="match status" value="1"/>
</dbReference>
<keyword evidence="4" id="KW-1185">Reference proteome</keyword>
<sequence length="309" mass="34070">MAHYLLLFYLTCLVSIVVHVRADSCNTTGTFDSCCPSLDNEVITVQGKEFRVHCNSYISQATPPVRTALECINSCSSTPGCVGAHLKQAANARFPFCEQKLQSTEAKTVSFVLVDPTDKTKLQKDLDDCQRDLKNITPCDQNCPGALQKCQEDLSNCHPENPDCAGNLKTCRQDLDDCKSRDSTCSGKLDKCVIDKTKCEEDLERYKKRANNFCCSETKVQTVGGGSYRHHCNQVTTPASPNPFRSQHQAESIEECAKLCTKNSGCQWVYYVVHSKNCALGRGGWNHQTKNAFTTPGATGKGCTVLEKV</sequence>
<name>A0AAE8LZZ7_9HYPO</name>
<gene>
    <name evidence="3" type="ORF">FTOL_01425</name>
</gene>
<proteinExistence type="predicted"/>
<feature type="domain" description="Apple" evidence="2">
    <location>
        <begin position="246"/>
        <end position="281"/>
    </location>
</feature>
<dbReference type="InterPro" id="IPR003609">
    <property type="entry name" value="Pan_app"/>
</dbReference>
<protein>
    <recommendedName>
        <fullName evidence="2">Apple domain-containing protein</fullName>
    </recommendedName>
</protein>